<dbReference type="RefSeq" id="WP_048137010.1">
    <property type="nucleotide sequence ID" value="NZ_CP009516.1"/>
</dbReference>
<accession>A0A0E3SCA4</accession>
<name>A0A0E3SCA4_9EURY</name>
<feature type="domain" description="CARDB" evidence="2">
    <location>
        <begin position="165"/>
        <end position="246"/>
    </location>
</feature>
<organism evidence="3 4">
    <name type="scientific">Methanosarcina horonobensis HB-1 = JCM 15518</name>
    <dbReference type="NCBI Taxonomy" id="1434110"/>
    <lineage>
        <taxon>Archaea</taxon>
        <taxon>Methanobacteriati</taxon>
        <taxon>Methanobacteriota</taxon>
        <taxon>Stenosarchaea group</taxon>
        <taxon>Methanomicrobia</taxon>
        <taxon>Methanosarcinales</taxon>
        <taxon>Methanosarcinaceae</taxon>
        <taxon>Methanosarcina</taxon>
    </lineage>
</organism>
<dbReference type="EMBL" id="CP009516">
    <property type="protein sequence ID" value="AKB76913.1"/>
    <property type="molecule type" value="Genomic_DNA"/>
</dbReference>
<dbReference type="PATRIC" id="fig|1434110.4.peg.517"/>
<dbReference type="AlphaFoldDB" id="A0A0E3SCA4"/>
<dbReference type="KEGG" id="mhor:MSHOH_0430"/>
<dbReference type="HOGENOM" id="CLU_596684_0_0_2"/>
<keyword evidence="1" id="KW-0812">Transmembrane</keyword>
<evidence type="ECO:0000313" key="4">
    <source>
        <dbReference type="Proteomes" id="UP000033101"/>
    </source>
</evidence>
<evidence type="ECO:0000259" key="2">
    <source>
        <dbReference type="Pfam" id="PF07705"/>
    </source>
</evidence>
<protein>
    <recommendedName>
        <fullName evidence="2">CARDB domain-containing protein</fullName>
    </recommendedName>
</protein>
<dbReference type="Gene3D" id="2.60.40.10">
    <property type="entry name" value="Immunoglobulins"/>
    <property type="match status" value="1"/>
</dbReference>
<reference evidence="3 4" key="1">
    <citation type="submission" date="2014-07" db="EMBL/GenBank/DDBJ databases">
        <title>Methanogenic archaea and the global carbon cycle.</title>
        <authorList>
            <person name="Henriksen J.R."/>
            <person name="Luke J."/>
            <person name="Reinhart S."/>
            <person name="Benedict M.N."/>
            <person name="Youngblut N.D."/>
            <person name="Metcalf M.E."/>
            <person name="Whitaker R.J."/>
            <person name="Metcalf W.W."/>
        </authorList>
    </citation>
    <scope>NUCLEOTIDE SEQUENCE [LARGE SCALE GENOMIC DNA]</scope>
    <source>
        <strain evidence="3 4">HB-1</strain>
    </source>
</reference>
<proteinExistence type="predicted"/>
<dbReference type="Pfam" id="PF07705">
    <property type="entry name" value="CARDB"/>
    <property type="match status" value="1"/>
</dbReference>
<dbReference type="InterPro" id="IPR011635">
    <property type="entry name" value="CARDB"/>
</dbReference>
<sequence length="435" mass="48330">MNLSRISIKIAVVMLIVISNINVVSAGTYEPSPNANFEILSAEVSPQPARPGQDMFVKINIENYGRKPAEGIVLEIEDNYPFHFKYSNTEYNVSKHYTEPITVIPKISEYGNYEAFYHFTVDPKAKSGEYELTFRISSNENNAISRMKNGEAGYIKNIKIYVEGKPDLEIESLLSDEVIQPGENFNLSVKVNSVGTGNAKNARISLDLDELPEIAPLDDNSKFLSLLDAGKSETVNFHLQLSKEAEAKTYNIPIRVSFTDEAEQLNLSTIETIGFLSRGRAELSFASIKTDPVLPKEGDSVELTLRVENPGTVSAKSVQVYADHPFRGNKQSFVGTLESNEDGPAIFTFIIDKEGKYEFPIAITYSDDFGDHELKTNVTIYASEGGSNTGSSIAIIFILLIIGGLLYRNSQAGKAKDRIIRYLHKDRHSDKENTK</sequence>
<evidence type="ECO:0000313" key="3">
    <source>
        <dbReference type="EMBL" id="AKB76913.1"/>
    </source>
</evidence>
<evidence type="ECO:0000256" key="1">
    <source>
        <dbReference type="SAM" id="Phobius"/>
    </source>
</evidence>
<dbReference type="OrthoDB" id="116073at2157"/>
<feature type="transmembrane region" description="Helical" evidence="1">
    <location>
        <begin position="389"/>
        <end position="407"/>
    </location>
</feature>
<dbReference type="InterPro" id="IPR013783">
    <property type="entry name" value="Ig-like_fold"/>
</dbReference>
<gene>
    <name evidence="3" type="ORF">MSHOH_0430</name>
</gene>
<dbReference type="STRING" id="1434110.MSHOH_0430"/>
<keyword evidence="1" id="KW-1133">Transmembrane helix</keyword>
<keyword evidence="4" id="KW-1185">Reference proteome</keyword>
<dbReference type="PANTHER" id="PTHR35902">
    <property type="entry name" value="S-LAYER DOMAIN-LIKE PROTEIN-RELATED"/>
    <property type="match status" value="1"/>
</dbReference>
<dbReference type="GeneID" id="24829558"/>
<dbReference type="Proteomes" id="UP000033101">
    <property type="component" value="Chromosome"/>
</dbReference>
<dbReference type="PANTHER" id="PTHR35902:SF3">
    <property type="entry name" value="NPCBM-ASSOCIATED, NEW3 DOMAIN OF ALPHA-GALACTOSIDASE"/>
    <property type="match status" value="1"/>
</dbReference>
<keyword evidence="1" id="KW-0472">Membrane</keyword>